<dbReference type="NCBIfam" id="NF033439">
    <property type="entry name" value="small_mem_YoeI"/>
    <property type="match status" value="1"/>
</dbReference>
<keyword evidence="2" id="KW-1185">Reference proteome</keyword>
<comment type="caution">
    <text evidence="1">The sequence shown here is derived from an EMBL/GenBank/DDBJ whole genome shotgun (WGS) entry which is preliminary data.</text>
</comment>
<dbReference type="RefSeq" id="WP_124024029.1">
    <property type="nucleotide sequence ID" value="NZ_RPOH01000035.1"/>
</dbReference>
<evidence type="ECO:0000313" key="2">
    <source>
        <dbReference type="Proteomes" id="UP000268615"/>
    </source>
</evidence>
<dbReference type="Proteomes" id="UP000268615">
    <property type="component" value="Unassembled WGS sequence"/>
</dbReference>
<sequence>MGQFFAFAQVPFAVWENDHVA</sequence>
<dbReference type="InterPro" id="IPR049776">
    <property type="entry name" value="YoeI-like"/>
</dbReference>
<gene>
    <name evidence="1" type="primary">yoeI</name>
    <name evidence="1" type="ORF">EHN07_09975</name>
</gene>
<reference evidence="1 2" key="1">
    <citation type="submission" date="2018-11" db="EMBL/GenBank/DDBJ databases">
        <title>Draft genome sequence of Buttiauxella warmboldiae CCUG 35512.</title>
        <authorList>
            <person name="Salva-Serra F."/>
            <person name="Marathe N."/>
            <person name="Moore E."/>
            <person name="Svensson L."/>
            <person name="Engstrom-Jakobsson H."/>
        </authorList>
    </citation>
    <scope>NUCLEOTIDE SEQUENCE [LARGE SCALE GENOMIC DNA]</scope>
    <source>
        <strain evidence="1 2">CCUG 35512</strain>
    </source>
</reference>
<name>A0A3N5DKI7_9ENTR</name>
<evidence type="ECO:0000313" key="1">
    <source>
        <dbReference type="EMBL" id="RPH28147.1"/>
    </source>
</evidence>
<organism evidence="1 2">
    <name type="scientific">Buttiauxella warmboldiae</name>
    <dbReference type="NCBI Taxonomy" id="82993"/>
    <lineage>
        <taxon>Bacteria</taxon>
        <taxon>Pseudomonadati</taxon>
        <taxon>Pseudomonadota</taxon>
        <taxon>Gammaproteobacteria</taxon>
        <taxon>Enterobacterales</taxon>
        <taxon>Enterobacteriaceae</taxon>
        <taxon>Buttiauxella</taxon>
    </lineage>
</organism>
<dbReference type="AlphaFoldDB" id="A0A3N5DKI7"/>
<protein>
    <submittedName>
        <fullName evidence="1">Membrane protein YoeI</fullName>
    </submittedName>
</protein>
<dbReference type="EMBL" id="RPOH01000035">
    <property type="protein sequence ID" value="RPH28147.1"/>
    <property type="molecule type" value="Genomic_DNA"/>
</dbReference>
<accession>A0A3N5DKI7</accession>
<proteinExistence type="predicted"/>